<sequence length="384" mass="43849">MYTMNQFAAWKMFNAASVSCEGYLHRKENSKASDGAHSGMFSSCSNEPTRHLEQRIYWSCLKSELYAIYHFCSLTYANQTMRRELCSQLDTSHSGLNEVDYPHAFPSPPREISTSAAFQSSTSFFEQPRSAQTLTSSQSQPTSTTTGIPEDRQEDELTWFYYLAEIALRKVELSMSEIFSPPPPHPPSHSTSSSNASTPSALDDPPSRPIKLEDLLSSAHEFELQLELWYSYLPSVLKFPPDPRGPCHDERLQYLRQRYWFIASMVYRPFLYYLIHHHPPHSTLPQQPQHLARIREYARKGLEIDANFILSNVITHRHHGAWLTIRAITTNSLVLGAARMAGMRMPEGWREAVTAAKNCLVYWESEVRDAGALKGVVEKVERQV</sequence>
<dbReference type="EMBL" id="ML120379">
    <property type="protein sequence ID" value="RPB00497.1"/>
    <property type="molecule type" value="Genomic_DNA"/>
</dbReference>
<evidence type="ECO:0008006" key="4">
    <source>
        <dbReference type="Google" id="ProtNLM"/>
    </source>
</evidence>
<feature type="compositionally biased region" description="Low complexity" evidence="1">
    <location>
        <begin position="188"/>
        <end position="201"/>
    </location>
</feature>
<dbReference type="STRING" id="1336337.A0A3N4JQP0"/>
<name>A0A3N4JQP0_9PEZI</name>
<dbReference type="AlphaFoldDB" id="A0A3N4JQP0"/>
<dbReference type="PANTHER" id="PTHR47785">
    <property type="entry name" value="ZN(II)2CYS6 TRANSCRIPTION FACTOR (EUROFUNG)-RELATED-RELATED"/>
    <property type="match status" value="1"/>
</dbReference>
<feature type="region of interest" description="Disordered" evidence="1">
    <location>
        <begin position="179"/>
        <end position="209"/>
    </location>
</feature>
<accession>A0A3N4JQP0</accession>
<reference evidence="2 3" key="1">
    <citation type="journal article" date="2018" name="Nat. Ecol. Evol.">
        <title>Pezizomycetes genomes reveal the molecular basis of ectomycorrhizal truffle lifestyle.</title>
        <authorList>
            <person name="Murat C."/>
            <person name="Payen T."/>
            <person name="Noel B."/>
            <person name="Kuo A."/>
            <person name="Morin E."/>
            <person name="Chen J."/>
            <person name="Kohler A."/>
            <person name="Krizsan K."/>
            <person name="Balestrini R."/>
            <person name="Da Silva C."/>
            <person name="Montanini B."/>
            <person name="Hainaut M."/>
            <person name="Levati E."/>
            <person name="Barry K.W."/>
            <person name="Belfiori B."/>
            <person name="Cichocki N."/>
            <person name="Clum A."/>
            <person name="Dockter R.B."/>
            <person name="Fauchery L."/>
            <person name="Guy J."/>
            <person name="Iotti M."/>
            <person name="Le Tacon F."/>
            <person name="Lindquist E.A."/>
            <person name="Lipzen A."/>
            <person name="Malagnac F."/>
            <person name="Mello A."/>
            <person name="Molinier V."/>
            <person name="Miyauchi S."/>
            <person name="Poulain J."/>
            <person name="Riccioni C."/>
            <person name="Rubini A."/>
            <person name="Sitrit Y."/>
            <person name="Splivallo R."/>
            <person name="Traeger S."/>
            <person name="Wang M."/>
            <person name="Zifcakova L."/>
            <person name="Wipf D."/>
            <person name="Zambonelli A."/>
            <person name="Paolocci F."/>
            <person name="Nowrousian M."/>
            <person name="Ottonello S."/>
            <person name="Baldrian P."/>
            <person name="Spatafora J.W."/>
            <person name="Henrissat B."/>
            <person name="Nagy L.G."/>
            <person name="Aury J.M."/>
            <person name="Wincker P."/>
            <person name="Grigoriev I.V."/>
            <person name="Bonfante P."/>
            <person name="Martin F.M."/>
        </authorList>
    </citation>
    <scope>NUCLEOTIDE SEQUENCE [LARGE SCALE GENOMIC DNA]</scope>
    <source>
        <strain evidence="2 3">120613-1</strain>
    </source>
</reference>
<gene>
    <name evidence="2" type="ORF">L873DRAFT_770758</name>
</gene>
<protein>
    <recommendedName>
        <fullName evidence="4">Transcription factor domain-containing protein</fullName>
    </recommendedName>
</protein>
<evidence type="ECO:0000313" key="3">
    <source>
        <dbReference type="Proteomes" id="UP000276215"/>
    </source>
</evidence>
<dbReference type="Proteomes" id="UP000276215">
    <property type="component" value="Unassembled WGS sequence"/>
</dbReference>
<dbReference type="PANTHER" id="PTHR47785:SF5">
    <property type="entry name" value="ZN(II)2CYS6 TRANSCRIPTION FACTOR (EUROFUNG)"/>
    <property type="match status" value="1"/>
</dbReference>
<dbReference type="CDD" id="cd12148">
    <property type="entry name" value="fungal_TF_MHR"/>
    <property type="match status" value="1"/>
</dbReference>
<evidence type="ECO:0000313" key="2">
    <source>
        <dbReference type="EMBL" id="RPB00497.1"/>
    </source>
</evidence>
<dbReference type="InterPro" id="IPR053181">
    <property type="entry name" value="EcdB-like_regulator"/>
</dbReference>
<organism evidence="2 3">
    <name type="scientific">Choiromyces venosus 120613-1</name>
    <dbReference type="NCBI Taxonomy" id="1336337"/>
    <lineage>
        <taxon>Eukaryota</taxon>
        <taxon>Fungi</taxon>
        <taxon>Dikarya</taxon>
        <taxon>Ascomycota</taxon>
        <taxon>Pezizomycotina</taxon>
        <taxon>Pezizomycetes</taxon>
        <taxon>Pezizales</taxon>
        <taxon>Tuberaceae</taxon>
        <taxon>Choiromyces</taxon>
    </lineage>
</organism>
<proteinExistence type="predicted"/>
<evidence type="ECO:0000256" key="1">
    <source>
        <dbReference type="SAM" id="MobiDB-lite"/>
    </source>
</evidence>
<feature type="compositionally biased region" description="Low complexity" evidence="1">
    <location>
        <begin position="129"/>
        <end position="146"/>
    </location>
</feature>
<feature type="region of interest" description="Disordered" evidence="1">
    <location>
        <begin position="129"/>
        <end position="150"/>
    </location>
</feature>
<dbReference type="OrthoDB" id="4356994at2759"/>
<keyword evidence="3" id="KW-1185">Reference proteome</keyword>